<comment type="caution">
    <text evidence="1">The sequence shown here is derived from an EMBL/GenBank/DDBJ whole genome shotgun (WGS) entry which is preliminary data.</text>
</comment>
<evidence type="ECO:0000313" key="1">
    <source>
        <dbReference type="EMBL" id="TFJ88673.1"/>
    </source>
</evidence>
<reference evidence="1 2" key="1">
    <citation type="submission" date="2019-01" db="EMBL/GenBank/DDBJ databases">
        <title>Nuclear Genome Assembly of the Microalgal Biofuel strain Nannochloropsis salina CCMP1776.</title>
        <authorList>
            <person name="Hovde B."/>
        </authorList>
    </citation>
    <scope>NUCLEOTIDE SEQUENCE [LARGE SCALE GENOMIC DNA]</scope>
    <source>
        <strain evidence="1 2">CCMP1776</strain>
    </source>
</reference>
<evidence type="ECO:0000313" key="2">
    <source>
        <dbReference type="Proteomes" id="UP000355283"/>
    </source>
</evidence>
<dbReference type="EMBL" id="SDOX01000001">
    <property type="protein sequence ID" value="TFJ88673.1"/>
    <property type="molecule type" value="Genomic_DNA"/>
</dbReference>
<dbReference type="AlphaFoldDB" id="A0A4D9DES5"/>
<protein>
    <submittedName>
        <fullName evidence="1">Uncharacterized protein</fullName>
    </submittedName>
</protein>
<organism evidence="1 2">
    <name type="scientific">Nannochloropsis salina CCMP1776</name>
    <dbReference type="NCBI Taxonomy" id="1027361"/>
    <lineage>
        <taxon>Eukaryota</taxon>
        <taxon>Sar</taxon>
        <taxon>Stramenopiles</taxon>
        <taxon>Ochrophyta</taxon>
        <taxon>Eustigmatophyceae</taxon>
        <taxon>Eustigmatales</taxon>
        <taxon>Monodopsidaceae</taxon>
        <taxon>Microchloropsis</taxon>
        <taxon>Microchloropsis salina</taxon>
    </lineage>
</organism>
<gene>
    <name evidence="1" type="ORF">NSK_000242</name>
</gene>
<sequence length="70" mass="7620">MPMHTSQSTSETATPFRLEILEHAQHFSSDDKATPVLVEGYGVCRGLRGNPDESRVAVHAEQGLIKVGTE</sequence>
<proteinExistence type="predicted"/>
<keyword evidence="2" id="KW-1185">Reference proteome</keyword>
<name>A0A4D9DES5_9STRA</name>
<dbReference type="Proteomes" id="UP000355283">
    <property type="component" value="Unassembled WGS sequence"/>
</dbReference>
<accession>A0A4D9DES5</accession>